<dbReference type="SMART" id="SM00388">
    <property type="entry name" value="HisKA"/>
    <property type="match status" value="1"/>
</dbReference>
<dbReference type="AlphaFoldDB" id="F3YB77"/>
<dbReference type="InterPro" id="IPR003594">
    <property type="entry name" value="HATPase_dom"/>
</dbReference>
<dbReference type="Pfam" id="PF00672">
    <property type="entry name" value="HAMP"/>
    <property type="match status" value="1"/>
</dbReference>
<keyword evidence="7 17" id="KW-0418">Kinase</keyword>
<gene>
    <name evidence="17" type="ordered locus">MPTP_1311</name>
</gene>
<sequence length="608" mass="69403">MKKVQFFRSVNFKIALSFFLILLIAIEIIGGYFIRGLETTTISDFKKNIDVQVTQLANSLSTQMNVKGENRTEIDAMLKKTLTNLSTNEIIEARVVDDKGIIRATNDNNQQGNIGQKNDYRDLNDFSNKKYVALDNNKRVYINVQPIQSPTGETVIGVLFVKSNLESKYQEITNTASIFFTASIIAGIISVVITLLISRSITKPIGEMKEQALRISRGDYSGKVQIYGKDELGQLAETFNQLSERVEETQETMEAERNRLNSVLSHMTDGVIATDRRGKILTINEMALSLLDVKTEEAIGTFILTLLDIEADYNLRKLLEAPNELLIDRSVSNKNDEQLIIRADFTMIRRESGFITGIVCVLHDVTEQEKNERERREFVSNVSHELRTPLTSMHSYIEALSEGAWKNPEVAPDFLKVTLEETDRMIRMINDLLNLSRMDSGTSELQLEYVNFNELVNFVLDRFDMMLDKEKKNYTIDREFTRRDLWLEIDTDKIIQVLDNILNNAIKYSPDGGKITCRLLETHNNAVFSVTDQGLGIPKKDIAKVFDRFYRVDKARARKQGGTGLGLAISKEVIRAHNGFIWVESEEGKGSTFYISLPYEPFEEDWWE</sequence>
<evidence type="ECO:0000256" key="12">
    <source>
        <dbReference type="SAM" id="Phobius"/>
    </source>
</evidence>
<feature type="domain" description="PAS" evidence="14">
    <location>
        <begin position="256"/>
        <end position="334"/>
    </location>
</feature>
<dbReference type="InterPro" id="IPR000700">
    <property type="entry name" value="PAS-assoc_C"/>
</dbReference>
<dbReference type="STRING" id="940190.MPTP_1311"/>
<dbReference type="SMART" id="SM00091">
    <property type="entry name" value="PAS"/>
    <property type="match status" value="1"/>
</dbReference>
<evidence type="ECO:0000256" key="10">
    <source>
        <dbReference type="ARBA" id="ARBA00023136"/>
    </source>
</evidence>
<dbReference type="InterPro" id="IPR000014">
    <property type="entry name" value="PAS"/>
</dbReference>
<evidence type="ECO:0000256" key="5">
    <source>
        <dbReference type="ARBA" id="ARBA00022679"/>
    </source>
</evidence>
<dbReference type="FunFam" id="3.30.565.10:FF:000006">
    <property type="entry name" value="Sensor histidine kinase WalK"/>
    <property type="match status" value="1"/>
</dbReference>
<dbReference type="PROSITE" id="PS50109">
    <property type="entry name" value="HIS_KIN"/>
    <property type="match status" value="1"/>
</dbReference>
<dbReference type="InterPro" id="IPR035965">
    <property type="entry name" value="PAS-like_dom_sf"/>
</dbReference>
<dbReference type="Pfam" id="PF23846">
    <property type="entry name" value="Cache_WalK"/>
    <property type="match status" value="1"/>
</dbReference>
<feature type="transmembrane region" description="Helical" evidence="12">
    <location>
        <begin position="12"/>
        <end position="34"/>
    </location>
</feature>
<dbReference type="SUPFAM" id="SSF47384">
    <property type="entry name" value="Homodimeric domain of signal transducing histidine kinase"/>
    <property type="match status" value="1"/>
</dbReference>
<dbReference type="Pfam" id="PF13426">
    <property type="entry name" value="PAS_9"/>
    <property type="match status" value="1"/>
</dbReference>
<keyword evidence="18" id="KW-1185">Reference proteome</keyword>
<feature type="domain" description="HAMP" evidence="16">
    <location>
        <begin position="199"/>
        <end position="251"/>
    </location>
</feature>
<dbReference type="Proteomes" id="UP000008456">
    <property type="component" value="Chromosome"/>
</dbReference>
<dbReference type="GO" id="GO:0004721">
    <property type="term" value="F:phosphoprotein phosphatase activity"/>
    <property type="evidence" value="ECO:0007669"/>
    <property type="project" value="TreeGrafter"/>
</dbReference>
<dbReference type="OrthoDB" id="9813151at2"/>
<dbReference type="FunFam" id="1.10.287.130:FF:000001">
    <property type="entry name" value="Two-component sensor histidine kinase"/>
    <property type="match status" value="1"/>
</dbReference>
<evidence type="ECO:0000313" key="18">
    <source>
        <dbReference type="Proteomes" id="UP000008456"/>
    </source>
</evidence>
<evidence type="ECO:0000256" key="8">
    <source>
        <dbReference type="ARBA" id="ARBA00022989"/>
    </source>
</evidence>
<dbReference type="CDD" id="cd18773">
    <property type="entry name" value="PDC1_HK_sensor"/>
    <property type="match status" value="1"/>
</dbReference>
<feature type="domain" description="Histidine kinase" evidence="13">
    <location>
        <begin position="381"/>
        <end position="601"/>
    </location>
</feature>
<feature type="transmembrane region" description="Helical" evidence="12">
    <location>
        <begin position="178"/>
        <end position="198"/>
    </location>
</feature>
<dbReference type="CDD" id="cd00130">
    <property type="entry name" value="PAS"/>
    <property type="match status" value="1"/>
</dbReference>
<dbReference type="RefSeq" id="WP_013774191.1">
    <property type="nucleotide sequence ID" value="NC_015516.1"/>
</dbReference>
<dbReference type="InterPro" id="IPR036890">
    <property type="entry name" value="HATPase_C_sf"/>
</dbReference>
<keyword evidence="6 12" id="KW-0812">Transmembrane</keyword>
<dbReference type="InterPro" id="IPR004358">
    <property type="entry name" value="Sig_transdc_His_kin-like_C"/>
</dbReference>
<keyword evidence="8 12" id="KW-1133">Transmembrane helix</keyword>
<dbReference type="InterPro" id="IPR003661">
    <property type="entry name" value="HisK_dim/P_dom"/>
</dbReference>
<evidence type="ECO:0000256" key="7">
    <source>
        <dbReference type="ARBA" id="ARBA00022777"/>
    </source>
</evidence>
<dbReference type="InterPro" id="IPR005467">
    <property type="entry name" value="His_kinase_dom"/>
</dbReference>
<dbReference type="SUPFAM" id="SSF158472">
    <property type="entry name" value="HAMP domain-like"/>
    <property type="match status" value="1"/>
</dbReference>
<dbReference type="HOGENOM" id="CLU_000445_89_2_9"/>
<dbReference type="GO" id="GO:0005886">
    <property type="term" value="C:plasma membrane"/>
    <property type="evidence" value="ECO:0007669"/>
    <property type="project" value="TreeGrafter"/>
</dbReference>
<dbReference type="SMART" id="SM00304">
    <property type="entry name" value="HAMP"/>
    <property type="match status" value="1"/>
</dbReference>
<dbReference type="PROSITE" id="PS50112">
    <property type="entry name" value="PAS"/>
    <property type="match status" value="1"/>
</dbReference>
<evidence type="ECO:0000313" key="17">
    <source>
        <dbReference type="EMBL" id="BAK21755.1"/>
    </source>
</evidence>
<keyword evidence="5" id="KW-0808">Transferase</keyword>
<dbReference type="PANTHER" id="PTHR45453:SF1">
    <property type="entry name" value="PHOSPHATE REGULON SENSOR PROTEIN PHOR"/>
    <property type="match status" value="1"/>
</dbReference>
<comment type="subcellular location">
    <subcellularLocation>
        <location evidence="2">Membrane</location>
    </subcellularLocation>
</comment>
<dbReference type="Gene3D" id="3.30.565.10">
    <property type="entry name" value="Histidine kinase-like ATPase, C-terminal domain"/>
    <property type="match status" value="1"/>
</dbReference>
<reference evidence="17 18" key="1">
    <citation type="journal article" date="2011" name="J. Bacteriol.">
        <title>Complete genome sequence of Melissococcus plutonius ATCC 35311.</title>
        <authorList>
            <person name="Okumura K."/>
            <person name="Arai R."/>
            <person name="Okura M."/>
            <person name="Kirikae T."/>
            <person name="Takamatsu D."/>
            <person name="Osaki M."/>
            <person name="Miyoshi-Akiyama T."/>
        </authorList>
    </citation>
    <scope>NUCLEOTIDE SEQUENCE [LARGE SCALE GENOMIC DNA]</scope>
    <source>
        <strain evidence="18">ATCC 35311 / CIP 104052 / LMG 20360 / NCIMB 702443</strain>
    </source>
</reference>
<keyword evidence="11" id="KW-0175">Coiled coil</keyword>
<dbReference type="SUPFAM" id="SSF55874">
    <property type="entry name" value="ATPase domain of HSP90 chaperone/DNA topoisomerase II/histidine kinase"/>
    <property type="match status" value="1"/>
</dbReference>
<dbReference type="PROSITE" id="PS50885">
    <property type="entry name" value="HAMP"/>
    <property type="match status" value="1"/>
</dbReference>
<feature type="domain" description="PAC" evidence="15">
    <location>
        <begin position="325"/>
        <end position="377"/>
    </location>
</feature>
<dbReference type="PRINTS" id="PR00344">
    <property type="entry name" value="BCTRLSENSOR"/>
</dbReference>
<evidence type="ECO:0000259" key="15">
    <source>
        <dbReference type="PROSITE" id="PS50113"/>
    </source>
</evidence>
<dbReference type="Gene3D" id="1.10.8.500">
    <property type="entry name" value="HAMP domain in histidine kinase"/>
    <property type="match status" value="1"/>
</dbReference>
<dbReference type="SMART" id="SM00387">
    <property type="entry name" value="HATPase_c"/>
    <property type="match status" value="1"/>
</dbReference>
<evidence type="ECO:0000256" key="6">
    <source>
        <dbReference type="ARBA" id="ARBA00022692"/>
    </source>
</evidence>
<organism evidence="17 18">
    <name type="scientific">Melissococcus plutonius (strain ATCC 35311 / DSM 29964 / CIP 104052 / LMG 20360 / NCIMB 702443)</name>
    <dbReference type="NCBI Taxonomy" id="940190"/>
    <lineage>
        <taxon>Bacteria</taxon>
        <taxon>Bacillati</taxon>
        <taxon>Bacillota</taxon>
        <taxon>Bacilli</taxon>
        <taxon>Lactobacillales</taxon>
        <taxon>Enterococcaceae</taxon>
        <taxon>Melissococcus</taxon>
    </lineage>
</organism>
<feature type="coiled-coil region" evidence="11">
    <location>
        <begin position="232"/>
        <end position="259"/>
    </location>
</feature>
<name>F3YB77_MELPT</name>
<dbReference type="PROSITE" id="PS50113">
    <property type="entry name" value="PAC"/>
    <property type="match status" value="1"/>
</dbReference>
<evidence type="ECO:0000259" key="13">
    <source>
        <dbReference type="PROSITE" id="PS50109"/>
    </source>
</evidence>
<evidence type="ECO:0000256" key="1">
    <source>
        <dbReference type="ARBA" id="ARBA00000085"/>
    </source>
</evidence>
<keyword evidence="10 12" id="KW-0472">Membrane</keyword>
<dbReference type="InterPro" id="IPR003660">
    <property type="entry name" value="HAMP_dom"/>
</dbReference>
<dbReference type="Gene3D" id="3.30.450.20">
    <property type="entry name" value="PAS domain"/>
    <property type="match status" value="2"/>
</dbReference>
<keyword evidence="4" id="KW-0597">Phosphoprotein</keyword>
<dbReference type="Pfam" id="PF00512">
    <property type="entry name" value="HisKA"/>
    <property type="match status" value="1"/>
</dbReference>
<dbReference type="CDD" id="cd06225">
    <property type="entry name" value="HAMP"/>
    <property type="match status" value="1"/>
</dbReference>
<dbReference type="EC" id="2.7.13.3" evidence="3"/>
<evidence type="ECO:0000259" key="16">
    <source>
        <dbReference type="PROSITE" id="PS50885"/>
    </source>
</evidence>
<evidence type="ECO:0000256" key="11">
    <source>
        <dbReference type="SAM" id="Coils"/>
    </source>
</evidence>
<dbReference type="CDD" id="cd00075">
    <property type="entry name" value="HATPase"/>
    <property type="match status" value="1"/>
</dbReference>
<dbReference type="KEGG" id="mps:MPTP_1311"/>
<evidence type="ECO:0000256" key="4">
    <source>
        <dbReference type="ARBA" id="ARBA00022553"/>
    </source>
</evidence>
<dbReference type="CDD" id="cd00082">
    <property type="entry name" value="HisKA"/>
    <property type="match status" value="1"/>
</dbReference>
<dbReference type="InterPro" id="IPR049814">
    <property type="entry name" value="Resp_reg_WalK"/>
</dbReference>
<protein>
    <recommendedName>
        <fullName evidence="3">histidine kinase</fullName>
        <ecNumber evidence="3">2.7.13.3</ecNumber>
    </recommendedName>
</protein>
<proteinExistence type="predicted"/>
<keyword evidence="9" id="KW-0902">Two-component regulatory system</keyword>
<dbReference type="GO" id="GO:0000155">
    <property type="term" value="F:phosphorelay sensor kinase activity"/>
    <property type="evidence" value="ECO:0007669"/>
    <property type="project" value="InterPro"/>
</dbReference>
<evidence type="ECO:0000256" key="3">
    <source>
        <dbReference type="ARBA" id="ARBA00012438"/>
    </source>
</evidence>
<dbReference type="InterPro" id="IPR050351">
    <property type="entry name" value="BphY/WalK/GraS-like"/>
</dbReference>
<dbReference type="SUPFAM" id="SSF55785">
    <property type="entry name" value="PYP-like sensor domain (PAS domain)"/>
    <property type="match status" value="1"/>
</dbReference>
<dbReference type="Gene3D" id="1.10.287.130">
    <property type="match status" value="1"/>
</dbReference>
<evidence type="ECO:0000259" key="14">
    <source>
        <dbReference type="PROSITE" id="PS50112"/>
    </source>
</evidence>
<evidence type="ECO:0000256" key="9">
    <source>
        <dbReference type="ARBA" id="ARBA00023012"/>
    </source>
</evidence>
<dbReference type="InterPro" id="IPR057640">
    <property type="entry name" value="Cache_WalK"/>
</dbReference>
<accession>F3YB77</accession>
<dbReference type="PANTHER" id="PTHR45453">
    <property type="entry name" value="PHOSPHATE REGULON SENSOR PROTEIN PHOR"/>
    <property type="match status" value="1"/>
</dbReference>
<dbReference type="InterPro" id="IPR036097">
    <property type="entry name" value="HisK_dim/P_sf"/>
</dbReference>
<comment type="catalytic activity">
    <reaction evidence="1">
        <text>ATP + protein L-histidine = ADP + protein N-phospho-L-histidine.</text>
        <dbReference type="EC" id="2.7.13.3"/>
    </reaction>
</comment>
<dbReference type="NCBIfam" id="TIGR00229">
    <property type="entry name" value="sensory_box"/>
    <property type="match status" value="1"/>
</dbReference>
<dbReference type="GO" id="GO:0016036">
    <property type="term" value="P:cellular response to phosphate starvation"/>
    <property type="evidence" value="ECO:0007669"/>
    <property type="project" value="TreeGrafter"/>
</dbReference>
<evidence type="ECO:0000256" key="2">
    <source>
        <dbReference type="ARBA" id="ARBA00004370"/>
    </source>
</evidence>
<dbReference type="Pfam" id="PF02518">
    <property type="entry name" value="HATPase_c"/>
    <property type="match status" value="1"/>
</dbReference>
<reference key="2">
    <citation type="submission" date="2011-04" db="EMBL/GenBank/DDBJ databases">
        <title>Whole genome sequence of Melissococcus plutonius ATCC 35311.</title>
        <authorList>
            <person name="Okumura K."/>
            <person name="Arai R."/>
            <person name="Osaki M."/>
            <person name="Okura M."/>
            <person name="Kirikae T."/>
            <person name="Takamatsu D."/>
            <person name="Akiyama T."/>
        </authorList>
    </citation>
    <scope>NUCLEOTIDE SEQUENCE</scope>
    <source>
        <strain>ATCC 35311</strain>
    </source>
</reference>
<dbReference type="EMBL" id="AP012200">
    <property type="protein sequence ID" value="BAK21755.1"/>
    <property type="molecule type" value="Genomic_DNA"/>
</dbReference>
<dbReference type="NCBIfam" id="NF033092">
    <property type="entry name" value="HK_WalK"/>
    <property type="match status" value="1"/>
</dbReference>